<dbReference type="EMBL" id="JAGMWT010000013">
    <property type="protein sequence ID" value="KAH7117593.1"/>
    <property type="molecule type" value="Genomic_DNA"/>
</dbReference>
<keyword evidence="5" id="KW-0505">Motor protein</keyword>
<proteinExistence type="predicted"/>
<dbReference type="GO" id="GO:0005524">
    <property type="term" value="F:ATP binding"/>
    <property type="evidence" value="ECO:0007669"/>
    <property type="project" value="UniProtKB-KW"/>
</dbReference>
<evidence type="ECO:0000256" key="5">
    <source>
        <dbReference type="ARBA" id="ARBA00023175"/>
    </source>
</evidence>
<dbReference type="GO" id="GO:0005874">
    <property type="term" value="C:microtubule"/>
    <property type="evidence" value="ECO:0007669"/>
    <property type="project" value="UniProtKB-KW"/>
</dbReference>
<evidence type="ECO:0000256" key="7">
    <source>
        <dbReference type="SAM" id="MobiDB-lite"/>
    </source>
</evidence>
<keyword evidence="3" id="KW-0067">ATP-binding</keyword>
<gene>
    <name evidence="8" type="ORF">B0J11DRAFT_582993</name>
</gene>
<keyword evidence="9" id="KW-1185">Reference proteome</keyword>
<evidence type="ECO:0000313" key="9">
    <source>
        <dbReference type="Proteomes" id="UP000700596"/>
    </source>
</evidence>
<evidence type="ECO:0000256" key="6">
    <source>
        <dbReference type="SAM" id="Coils"/>
    </source>
</evidence>
<keyword evidence="4 6" id="KW-0175">Coiled coil</keyword>
<dbReference type="PANTHER" id="PTHR37739">
    <property type="entry name" value="KINESIN-LIKE PROTEIN KIN-12D"/>
    <property type="match status" value="1"/>
</dbReference>
<name>A0A9P9DEC5_9PLEO</name>
<feature type="region of interest" description="Disordered" evidence="7">
    <location>
        <begin position="916"/>
        <end position="998"/>
    </location>
</feature>
<dbReference type="PANTHER" id="PTHR37739:SF8">
    <property type="entry name" value="KINESIN-LIKE PROTEIN KIN-12D"/>
    <property type="match status" value="1"/>
</dbReference>
<dbReference type="OrthoDB" id="3789140at2759"/>
<dbReference type="InterPro" id="IPR044986">
    <property type="entry name" value="KIF15/KIN-12"/>
</dbReference>
<feature type="coiled-coil region" evidence="6">
    <location>
        <begin position="267"/>
        <end position="322"/>
    </location>
</feature>
<evidence type="ECO:0000256" key="1">
    <source>
        <dbReference type="ARBA" id="ARBA00022701"/>
    </source>
</evidence>
<accession>A0A9P9DEC5</accession>
<sequence length="998" mass="110944">MTGVVLGSVRDYAQNHPVSLAAGLIVVLPGTYLYISGQFIPCGLAGFCDNSHSTLRSAATAIPKGLSIYDSSHPLDVRLSLPVSRWSDKPAPTFIFHVIEGTRNNIANFLMATGMRMGLNVDEISRILRDRWTDDFPSSRFVSVAVTTALPGAFLVFIRNHPESWAARHETEVANALHVFALVTVANRQVSIQDLLVAALVMVLFEAFRRLSAGRRLVDAGGSAIETLLSPTHTAVAKTDLTASAKNKSRRDILRGPEFADSELMSAKEKKEEIQHLRRTLVEIKTADAVKEIELRKTRDDLKNARETLSETFAEYSSLRDEMKSIKQTIGRDHQAVVYRKDIELFALRKANEQKETYIKEKETKLEVIYRQHKAALDAKDSQIRRFRERIAVLERNDSPQTTGEANFPVGGDHQAAVQVKILRVKGKGSQDEERPGDKDQEIAKLKAELSAAKSSSDTLTRAQEELTRAWETMNSMQDTLNGEREQHAQTRDKLQETAIRLDEECRKNSQKLSPARLPTIEESDKQELEAMFDAAQQDNLRLYAEHEALDKRLREANVRVFTSEQELAAMREQLKLEKAVNDDMENARPSVVHRVHFQRMEGQLKESREALEAKDTEIDHLHEQLSTQTAELEAALKATKAEHHAQTKLQSEIERLQVSVSELTLTKQQLMMDHERLAHHRARPRNTSAEHTSARSSGATLITDPSIHLVTSADIPLPARPVNISPDRSIQGTPEHMLRSPASQTRADRNRLSLISADIPPSELRNATHTRRKSYGLKNLMRKLAQGRDKENEDPISTRSKDKGKNKGKAPVAPSPVKTALLPKDKNAPLSTISKRPRTAGAALAEGELKRTKSPYDTNPLRKSISIPQRPATAIAAATASLTAPVRPEIGETSSPRAGKLGRYYAGEYSGLGGGAVVGDNELTASGGNGEGKEGERRPKTALEEKEEREYGSQEKIDRAKEKEEKGRPRSRGWSLGIGGRKEGREGNTNKLVRRSA</sequence>
<evidence type="ECO:0000313" key="8">
    <source>
        <dbReference type="EMBL" id="KAH7117593.1"/>
    </source>
</evidence>
<dbReference type="AlphaFoldDB" id="A0A9P9DEC5"/>
<feature type="region of interest" description="Disordered" evidence="7">
    <location>
        <begin position="726"/>
        <end position="865"/>
    </location>
</feature>
<evidence type="ECO:0000256" key="3">
    <source>
        <dbReference type="ARBA" id="ARBA00022840"/>
    </source>
</evidence>
<feature type="coiled-coil region" evidence="6">
    <location>
        <begin position="443"/>
        <end position="643"/>
    </location>
</feature>
<keyword evidence="2" id="KW-0547">Nucleotide-binding</keyword>
<dbReference type="Proteomes" id="UP000700596">
    <property type="component" value="Unassembled WGS sequence"/>
</dbReference>
<evidence type="ECO:0000256" key="4">
    <source>
        <dbReference type="ARBA" id="ARBA00023054"/>
    </source>
</evidence>
<feature type="compositionally biased region" description="Basic and acidic residues" evidence="7">
    <location>
        <begin position="932"/>
        <end position="969"/>
    </location>
</feature>
<protein>
    <submittedName>
        <fullName evidence="8">Uncharacterized protein</fullName>
    </submittedName>
</protein>
<comment type="caution">
    <text evidence="8">The sequence shown here is derived from an EMBL/GenBank/DDBJ whole genome shotgun (WGS) entry which is preliminary data.</text>
</comment>
<keyword evidence="1" id="KW-0493">Microtubule</keyword>
<organism evidence="8 9">
    <name type="scientific">Dendryphion nanum</name>
    <dbReference type="NCBI Taxonomy" id="256645"/>
    <lineage>
        <taxon>Eukaryota</taxon>
        <taxon>Fungi</taxon>
        <taxon>Dikarya</taxon>
        <taxon>Ascomycota</taxon>
        <taxon>Pezizomycotina</taxon>
        <taxon>Dothideomycetes</taxon>
        <taxon>Pleosporomycetidae</taxon>
        <taxon>Pleosporales</taxon>
        <taxon>Torulaceae</taxon>
        <taxon>Dendryphion</taxon>
    </lineage>
</organism>
<evidence type="ECO:0000256" key="2">
    <source>
        <dbReference type="ARBA" id="ARBA00022741"/>
    </source>
</evidence>
<reference evidence="8" key="1">
    <citation type="journal article" date="2021" name="Nat. Commun.">
        <title>Genetic determinants of endophytism in the Arabidopsis root mycobiome.</title>
        <authorList>
            <person name="Mesny F."/>
            <person name="Miyauchi S."/>
            <person name="Thiergart T."/>
            <person name="Pickel B."/>
            <person name="Atanasova L."/>
            <person name="Karlsson M."/>
            <person name="Huettel B."/>
            <person name="Barry K.W."/>
            <person name="Haridas S."/>
            <person name="Chen C."/>
            <person name="Bauer D."/>
            <person name="Andreopoulos W."/>
            <person name="Pangilinan J."/>
            <person name="LaButti K."/>
            <person name="Riley R."/>
            <person name="Lipzen A."/>
            <person name="Clum A."/>
            <person name="Drula E."/>
            <person name="Henrissat B."/>
            <person name="Kohler A."/>
            <person name="Grigoriev I.V."/>
            <person name="Martin F.M."/>
            <person name="Hacquard S."/>
        </authorList>
    </citation>
    <scope>NUCLEOTIDE SEQUENCE</scope>
    <source>
        <strain evidence="8">MPI-CAGE-CH-0243</strain>
    </source>
</reference>